<evidence type="ECO:0000256" key="10">
    <source>
        <dbReference type="PROSITE-ProRule" id="PRU01360"/>
    </source>
</evidence>
<evidence type="ECO:0008006" key="17">
    <source>
        <dbReference type="Google" id="ProtNLM"/>
    </source>
</evidence>
<keyword evidence="16" id="KW-1185">Reference proteome</keyword>
<dbReference type="Pfam" id="PF00593">
    <property type="entry name" value="TonB_dep_Rec_b-barrel"/>
    <property type="match status" value="1"/>
</dbReference>
<evidence type="ECO:0000256" key="5">
    <source>
        <dbReference type="ARBA" id="ARBA00022729"/>
    </source>
</evidence>
<evidence type="ECO:0000256" key="3">
    <source>
        <dbReference type="ARBA" id="ARBA00022452"/>
    </source>
</evidence>
<evidence type="ECO:0000313" key="16">
    <source>
        <dbReference type="Proteomes" id="UP000256379"/>
    </source>
</evidence>
<dbReference type="EMBL" id="NXLQ01000011">
    <property type="protein sequence ID" value="RDU65732.1"/>
    <property type="molecule type" value="Genomic_DNA"/>
</dbReference>
<organism evidence="15 16">
    <name type="scientific">Helicobacter didelphidarum</name>
    <dbReference type="NCBI Taxonomy" id="2040648"/>
    <lineage>
        <taxon>Bacteria</taxon>
        <taxon>Pseudomonadati</taxon>
        <taxon>Campylobacterota</taxon>
        <taxon>Epsilonproteobacteria</taxon>
        <taxon>Campylobacterales</taxon>
        <taxon>Helicobacteraceae</taxon>
        <taxon>Helicobacter</taxon>
    </lineage>
</organism>
<dbReference type="PANTHER" id="PTHR30069:SF29">
    <property type="entry name" value="HEMOGLOBIN AND HEMOGLOBIN-HAPTOGLOBIN-BINDING PROTEIN 1-RELATED"/>
    <property type="match status" value="1"/>
</dbReference>
<evidence type="ECO:0000256" key="8">
    <source>
        <dbReference type="ARBA" id="ARBA00023170"/>
    </source>
</evidence>
<dbReference type="GO" id="GO:0009279">
    <property type="term" value="C:cell outer membrane"/>
    <property type="evidence" value="ECO:0007669"/>
    <property type="project" value="UniProtKB-SubCell"/>
</dbReference>
<dbReference type="PROSITE" id="PS52016">
    <property type="entry name" value="TONB_DEPENDENT_REC_3"/>
    <property type="match status" value="1"/>
</dbReference>
<evidence type="ECO:0000256" key="6">
    <source>
        <dbReference type="ARBA" id="ARBA00023077"/>
    </source>
</evidence>
<dbReference type="GO" id="GO:0044718">
    <property type="term" value="P:siderophore transmembrane transport"/>
    <property type="evidence" value="ECO:0007669"/>
    <property type="project" value="TreeGrafter"/>
</dbReference>
<dbReference type="PANTHER" id="PTHR30069">
    <property type="entry name" value="TONB-DEPENDENT OUTER MEMBRANE RECEPTOR"/>
    <property type="match status" value="1"/>
</dbReference>
<proteinExistence type="inferred from homology"/>
<keyword evidence="7 10" id="KW-0472">Membrane</keyword>
<evidence type="ECO:0000256" key="7">
    <source>
        <dbReference type="ARBA" id="ARBA00023136"/>
    </source>
</evidence>
<dbReference type="RefSeq" id="WP_115543138.1">
    <property type="nucleotide sequence ID" value="NZ_NXLQ01000011.1"/>
</dbReference>
<name>A0A3D8IKF3_9HELI</name>
<gene>
    <name evidence="15" type="ORF">CQA53_06120</name>
</gene>
<evidence type="ECO:0000259" key="13">
    <source>
        <dbReference type="Pfam" id="PF00593"/>
    </source>
</evidence>
<keyword evidence="9 10" id="KW-0998">Cell outer membrane</keyword>
<comment type="caution">
    <text evidence="15">The sequence shown here is derived from an EMBL/GenBank/DDBJ whole genome shotgun (WGS) entry which is preliminary data.</text>
</comment>
<dbReference type="Pfam" id="PF07715">
    <property type="entry name" value="Plug"/>
    <property type="match status" value="1"/>
</dbReference>
<protein>
    <recommendedName>
        <fullName evidence="17">TonB-dependent receptor</fullName>
    </recommendedName>
</protein>
<accession>A0A3D8IKF3</accession>
<dbReference type="GO" id="GO:0015344">
    <property type="term" value="F:siderophore uptake transmembrane transporter activity"/>
    <property type="evidence" value="ECO:0007669"/>
    <property type="project" value="TreeGrafter"/>
</dbReference>
<comment type="subcellular location">
    <subcellularLocation>
        <location evidence="1 10">Cell outer membrane</location>
        <topology evidence="1 10">Multi-pass membrane protein</topology>
    </subcellularLocation>
</comment>
<evidence type="ECO:0000256" key="11">
    <source>
        <dbReference type="RuleBase" id="RU003357"/>
    </source>
</evidence>
<feature type="chain" id="PRO_5017647333" description="TonB-dependent receptor" evidence="12">
    <location>
        <begin position="24"/>
        <end position="732"/>
    </location>
</feature>
<dbReference type="OrthoDB" id="5389752at2"/>
<comment type="similarity">
    <text evidence="10 11">Belongs to the TonB-dependent receptor family.</text>
</comment>
<evidence type="ECO:0000313" key="15">
    <source>
        <dbReference type="EMBL" id="RDU65732.1"/>
    </source>
</evidence>
<dbReference type="Proteomes" id="UP000256379">
    <property type="component" value="Unassembled WGS sequence"/>
</dbReference>
<feature type="domain" description="TonB-dependent receptor-like beta-barrel" evidence="13">
    <location>
        <begin position="267"/>
        <end position="705"/>
    </location>
</feature>
<dbReference type="InterPro" id="IPR037066">
    <property type="entry name" value="Plug_dom_sf"/>
</dbReference>
<dbReference type="Gene3D" id="2.170.130.10">
    <property type="entry name" value="TonB-dependent receptor, plug domain"/>
    <property type="match status" value="1"/>
</dbReference>
<evidence type="ECO:0000256" key="9">
    <source>
        <dbReference type="ARBA" id="ARBA00023237"/>
    </source>
</evidence>
<dbReference type="InterPro" id="IPR012910">
    <property type="entry name" value="Plug_dom"/>
</dbReference>
<dbReference type="InterPro" id="IPR000531">
    <property type="entry name" value="Beta-barrel_TonB"/>
</dbReference>
<keyword evidence="4 10" id="KW-0812">Transmembrane</keyword>
<evidence type="ECO:0000256" key="4">
    <source>
        <dbReference type="ARBA" id="ARBA00022692"/>
    </source>
</evidence>
<evidence type="ECO:0000259" key="14">
    <source>
        <dbReference type="Pfam" id="PF07715"/>
    </source>
</evidence>
<dbReference type="CDD" id="cd01347">
    <property type="entry name" value="ligand_gated_channel"/>
    <property type="match status" value="1"/>
</dbReference>
<feature type="signal peptide" evidence="12">
    <location>
        <begin position="1"/>
        <end position="23"/>
    </location>
</feature>
<dbReference type="SUPFAM" id="SSF56935">
    <property type="entry name" value="Porins"/>
    <property type="match status" value="1"/>
</dbReference>
<dbReference type="InterPro" id="IPR036942">
    <property type="entry name" value="Beta-barrel_TonB_sf"/>
</dbReference>
<keyword evidence="8" id="KW-0675">Receptor</keyword>
<evidence type="ECO:0000256" key="2">
    <source>
        <dbReference type="ARBA" id="ARBA00022448"/>
    </source>
</evidence>
<feature type="domain" description="TonB-dependent receptor plug" evidence="14">
    <location>
        <begin position="45"/>
        <end position="149"/>
    </location>
</feature>
<keyword evidence="2 10" id="KW-0813">Transport</keyword>
<evidence type="ECO:0000256" key="1">
    <source>
        <dbReference type="ARBA" id="ARBA00004571"/>
    </source>
</evidence>
<reference evidence="15 16" key="1">
    <citation type="submission" date="2018-04" db="EMBL/GenBank/DDBJ databases">
        <title>Novel Campyloabacter and Helicobacter Species and Strains.</title>
        <authorList>
            <person name="Mannion A.J."/>
            <person name="Shen Z."/>
            <person name="Fox J.G."/>
        </authorList>
    </citation>
    <scope>NUCLEOTIDE SEQUENCE [LARGE SCALE GENOMIC DNA]</scope>
    <source>
        <strain evidence="15 16">MIT 17-337</strain>
    </source>
</reference>
<dbReference type="Gene3D" id="2.40.170.20">
    <property type="entry name" value="TonB-dependent receptor, beta-barrel domain"/>
    <property type="match status" value="1"/>
</dbReference>
<evidence type="ECO:0000256" key="12">
    <source>
        <dbReference type="SAM" id="SignalP"/>
    </source>
</evidence>
<keyword evidence="6 11" id="KW-0798">TonB box</keyword>
<sequence length="732" mass="82848">MKFLKNKILVLLIVSFYSTHLSANNKIHKLDSVISTGSTLETAVAKIPGNLDVVSEKTIHKYTNSKITDIIKKLPSIRIDNDVGFNPRPKIKIRGINYGTLIMLDNVILSDLEGENRLLNQISLYDVKRVEVARGAFSSLYGTSAIGGVVNFITSMPTNFEIESLTGYGNEIVQNNAEKNLTKLYFSIGNAFFEKNLKVKFSAGMTNSQGYVSHPAYLDVAPTGDINGGYYDKEGKYIIGDEGRREYQIWDTRLKLEYNISDSDTISSMFSLSNHNYEFVNPTTLLKDPAGNPTFLIPTSTPTNTMYDPFIGSSYAGYGSYTHFLGNVSYTHFFEDSELRFQISSVNLFSRWIDAVQKEATQAGGAGWTQDINTSNNYLDIIYHAHLGDKHNLTTSMQFRYLNFDNLNRNVTNWRDKTSVIDGAYKGYGGMAFVASAFINWEAQWLDSLSSAIGIRYDYWLNFNGYVFGDVANLSLKNQHTSQVSPKVSLNYQPFSWWILKTSIGSGFRTPTMREKYQSPHGNTVWDSNSNLKPETGISFEVGTEFNLNYLQAKLYYFHTELFDMIYRQGAGNKNSPFMYANAGKGRVNGIEFSLILPIWQSLRIEGNYTFTMAKVLENNARPESIGKQLIDTPEHMGNVSLSYGEDFGFYASLWAYFTSAFFNDDINSPVLARTFGYYDAQFSLNAKLGYIFKNNLDISVSFLNMTNNRYYDFYQVAGASFYLQTRYKFGK</sequence>
<dbReference type="AlphaFoldDB" id="A0A3D8IKF3"/>
<dbReference type="InterPro" id="IPR039426">
    <property type="entry name" value="TonB-dep_rcpt-like"/>
</dbReference>
<keyword evidence="3 10" id="KW-1134">Transmembrane beta strand</keyword>
<keyword evidence="5 12" id="KW-0732">Signal</keyword>